<dbReference type="STRING" id="556325.BHE16_01460"/>
<dbReference type="Pfam" id="PF07730">
    <property type="entry name" value="HisKA_3"/>
    <property type="match status" value="1"/>
</dbReference>
<evidence type="ECO:0000256" key="6">
    <source>
        <dbReference type="ARBA" id="ARBA00022777"/>
    </source>
</evidence>
<accession>A0A1L2ZL90</accession>
<dbReference type="Pfam" id="PF23539">
    <property type="entry name" value="DUF7134"/>
    <property type="match status" value="1"/>
</dbReference>
<evidence type="ECO:0000256" key="3">
    <source>
        <dbReference type="ARBA" id="ARBA00022553"/>
    </source>
</evidence>
<evidence type="ECO:0000256" key="8">
    <source>
        <dbReference type="ARBA" id="ARBA00023012"/>
    </source>
</evidence>
<keyword evidence="3" id="KW-0597">Phosphoprotein</keyword>
<keyword evidence="4" id="KW-0808">Transferase</keyword>
<dbReference type="InterPro" id="IPR011712">
    <property type="entry name" value="Sig_transdc_His_kin_sub3_dim/P"/>
</dbReference>
<dbReference type="InterPro" id="IPR055558">
    <property type="entry name" value="DUF7134"/>
</dbReference>
<dbReference type="GO" id="GO:0046983">
    <property type="term" value="F:protein dimerization activity"/>
    <property type="evidence" value="ECO:0007669"/>
    <property type="project" value="InterPro"/>
</dbReference>
<evidence type="ECO:0000256" key="10">
    <source>
        <dbReference type="SAM" id="Phobius"/>
    </source>
</evidence>
<keyword evidence="10" id="KW-0812">Transmembrane</keyword>
<dbReference type="Gene3D" id="3.30.565.10">
    <property type="entry name" value="Histidine kinase-like ATPase, C-terminal domain"/>
    <property type="match status" value="1"/>
</dbReference>
<keyword evidence="5" id="KW-0547">Nucleotide-binding</keyword>
<dbReference type="InterPro" id="IPR050482">
    <property type="entry name" value="Sensor_HK_TwoCompSys"/>
</dbReference>
<organism evidence="12 13">
    <name type="scientific">Neomicrococcus aestuarii</name>
    <dbReference type="NCBI Taxonomy" id="556325"/>
    <lineage>
        <taxon>Bacteria</taxon>
        <taxon>Bacillati</taxon>
        <taxon>Actinomycetota</taxon>
        <taxon>Actinomycetes</taxon>
        <taxon>Micrococcales</taxon>
        <taxon>Micrococcaceae</taxon>
        <taxon>Neomicrococcus</taxon>
    </lineage>
</organism>
<evidence type="ECO:0000313" key="13">
    <source>
        <dbReference type="Proteomes" id="UP000183530"/>
    </source>
</evidence>
<reference evidence="12 13" key="1">
    <citation type="submission" date="2016-11" db="EMBL/GenBank/DDBJ databases">
        <title>Genome sequencing of Zhihengliuella aestuarii B18 antagonistic to Plasmodiophora brassicae.</title>
        <authorList>
            <person name="Luo Y."/>
        </authorList>
    </citation>
    <scope>NUCLEOTIDE SEQUENCE [LARGE SCALE GENOMIC DNA]</scope>
    <source>
        <strain evidence="12 13">B18</strain>
    </source>
</reference>
<proteinExistence type="predicted"/>
<feature type="domain" description="Histidine kinase/HSP90-like ATPase" evidence="11">
    <location>
        <begin position="310"/>
        <end position="404"/>
    </location>
</feature>
<dbReference type="PANTHER" id="PTHR24421:SF10">
    <property type="entry name" value="NITRATE_NITRITE SENSOR PROTEIN NARQ"/>
    <property type="match status" value="1"/>
</dbReference>
<dbReference type="EC" id="2.7.13.3" evidence="2"/>
<dbReference type="RefSeq" id="WP_071893382.1">
    <property type="nucleotide sequence ID" value="NZ_CP018135.1"/>
</dbReference>
<dbReference type="GO" id="GO:0005524">
    <property type="term" value="F:ATP binding"/>
    <property type="evidence" value="ECO:0007669"/>
    <property type="project" value="UniProtKB-KW"/>
</dbReference>
<dbReference type="AlphaFoldDB" id="A0A1L2ZL90"/>
<gene>
    <name evidence="12" type="ORF">BHE16_01460</name>
</gene>
<keyword evidence="13" id="KW-1185">Reference proteome</keyword>
<feature type="transmembrane region" description="Helical" evidence="10">
    <location>
        <begin position="138"/>
        <end position="158"/>
    </location>
</feature>
<dbReference type="GO" id="GO:0016020">
    <property type="term" value="C:membrane"/>
    <property type="evidence" value="ECO:0007669"/>
    <property type="project" value="InterPro"/>
</dbReference>
<dbReference type="PANTHER" id="PTHR24421">
    <property type="entry name" value="NITRATE/NITRITE SENSOR PROTEIN NARX-RELATED"/>
    <property type="match status" value="1"/>
</dbReference>
<comment type="catalytic activity">
    <reaction evidence="1">
        <text>ATP + protein L-histidine = ADP + protein N-phospho-L-histidine.</text>
        <dbReference type="EC" id="2.7.13.3"/>
    </reaction>
</comment>
<keyword evidence="9" id="KW-0175">Coiled coil</keyword>
<evidence type="ECO:0000256" key="5">
    <source>
        <dbReference type="ARBA" id="ARBA00022741"/>
    </source>
</evidence>
<protein>
    <recommendedName>
        <fullName evidence="2">histidine kinase</fullName>
        <ecNumber evidence="2">2.7.13.3</ecNumber>
    </recommendedName>
</protein>
<evidence type="ECO:0000259" key="11">
    <source>
        <dbReference type="SMART" id="SM00387"/>
    </source>
</evidence>
<evidence type="ECO:0000256" key="1">
    <source>
        <dbReference type="ARBA" id="ARBA00000085"/>
    </source>
</evidence>
<evidence type="ECO:0000256" key="7">
    <source>
        <dbReference type="ARBA" id="ARBA00022840"/>
    </source>
</evidence>
<evidence type="ECO:0000256" key="2">
    <source>
        <dbReference type="ARBA" id="ARBA00012438"/>
    </source>
</evidence>
<feature type="transmembrane region" description="Helical" evidence="10">
    <location>
        <begin position="70"/>
        <end position="90"/>
    </location>
</feature>
<keyword evidence="7" id="KW-0067">ATP-binding</keyword>
<evidence type="ECO:0000256" key="4">
    <source>
        <dbReference type="ARBA" id="ARBA00022679"/>
    </source>
</evidence>
<dbReference type="Gene3D" id="1.20.5.1930">
    <property type="match status" value="1"/>
</dbReference>
<feature type="coiled-coil region" evidence="9">
    <location>
        <begin position="169"/>
        <end position="196"/>
    </location>
</feature>
<dbReference type="CDD" id="cd16917">
    <property type="entry name" value="HATPase_UhpB-NarQ-NarX-like"/>
    <property type="match status" value="1"/>
</dbReference>
<dbReference type="SMART" id="SM00387">
    <property type="entry name" value="HATPase_c"/>
    <property type="match status" value="1"/>
</dbReference>
<dbReference type="OrthoDB" id="227596at2"/>
<sequence length="407" mass="43681">MGWRSRIDRLLRLRPWWLDVLLAAVLWLGILVISSGFTSGGLSDEHVRVLAVAVTLQVLPLAIRRKWPTVMLLLVAAGSMIQLASIPEFLPSQIAVPIAIYSAAAHGSRAVSWLGLGLGFLGAILATITYVPVDRFDLVSSALVFCALFAIVGLSWLVGEMTRHRRDMVMTLNARAERLERENQTERALAAADERNRVAREMHDIVAHSLSVMIAQADGGRYAIDSHPDLAKDSLATIAATGRGALAEMRTLLGILRQDDDAALRPAPTLADIPDLLRNAEQSGVDVSFRAERLGRAEASSSLPGNLPGGAQLTLYRAAQEGLTNVIKHAGPAVTATVVLRWGVDGARVIVRDNGRGGLSSSKDGLGQGLRGVRERVEHFGGTVFAGPDLAGGFRLEVYVPYSKVTS</sequence>
<dbReference type="GO" id="GO:0000155">
    <property type="term" value="F:phosphorelay sensor kinase activity"/>
    <property type="evidence" value="ECO:0007669"/>
    <property type="project" value="InterPro"/>
</dbReference>
<dbReference type="KEGG" id="nae:BHE16_01460"/>
<feature type="transmembrane region" description="Helical" evidence="10">
    <location>
        <begin position="20"/>
        <end position="40"/>
    </location>
</feature>
<keyword evidence="8" id="KW-0902">Two-component regulatory system</keyword>
<dbReference type="EMBL" id="CP018135">
    <property type="protein sequence ID" value="APF39906.1"/>
    <property type="molecule type" value="Genomic_DNA"/>
</dbReference>
<keyword evidence="10" id="KW-1133">Transmembrane helix</keyword>
<name>A0A1L2ZL90_9MICC</name>
<feature type="transmembrane region" description="Helical" evidence="10">
    <location>
        <begin position="110"/>
        <end position="131"/>
    </location>
</feature>
<dbReference type="InterPro" id="IPR003594">
    <property type="entry name" value="HATPase_dom"/>
</dbReference>
<keyword evidence="10" id="KW-0472">Membrane</keyword>
<evidence type="ECO:0000313" key="12">
    <source>
        <dbReference type="EMBL" id="APF39906.1"/>
    </source>
</evidence>
<dbReference type="SUPFAM" id="SSF55874">
    <property type="entry name" value="ATPase domain of HSP90 chaperone/DNA topoisomerase II/histidine kinase"/>
    <property type="match status" value="1"/>
</dbReference>
<dbReference type="Proteomes" id="UP000183530">
    <property type="component" value="Chromosome"/>
</dbReference>
<keyword evidence="6" id="KW-0418">Kinase</keyword>
<evidence type="ECO:0000256" key="9">
    <source>
        <dbReference type="SAM" id="Coils"/>
    </source>
</evidence>
<dbReference type="InterPro" id="IPR036890">
    <property type="entry name" value="HATPase_C_sf"/>
</dbReference>
<dbReference type="Pfam" id="PF02518">
    <property type="entry name" value="HATPase_c"/>
    <property type="match status" value="1"/>
</dbReference>